<dbReference type="AlphaFoldDB" id="A0A6J4TTI8"/>
<gene>
    <name evidence="1" type="ORF">AVDCRST_MAG91-2927</name>
</gene>
<accession>A0A6J4TTI8</accession>
<dbReference type="EMBL" id="CADCVX010000514">
    <property type="protein sequence ID" value="CAA9530690.1"/>
    <property type="molecule type" value="Genomic_DNA"/>
</dbReference>
<organism evidence="1">
    <name type="scientific">uncultured Sphingomonadaceae bacterium</name>
    <dbReference type="NCBI Taxonomy" id="169976"/>
    <lineage>
        <taxon>Bacteria</taxon>
        <taxon>Pseudomonadati</taxon>
        <taxon>Pseudomonadota</taxon>
        <taxon>Alphaproteobacteria</taxon>
        <taxon>Sphingomonadales</taxon>
        <taxon>Sphingomonadaceae</taxon>
        <taxon>environmental samples</taxon>
    </lineage>
</organism>
<name>A0A6J4TTI8_9SPHN</name>
<sequence>MADIELAGRVIASHYAEPLVRICVAETPLLASPDDPGPYDMLHAGQSFAVLECGRGLAWGYRVDGHLVGYVDENKLS</sequence>
<proteinExistence type="predicted"/>
<protein>
    <recommendedName>
        <fullName evidence="2">SH3 domain-containing protein</fullName>
    </recommendedName>
</protein>
<evidence type="ECO:0000313" key="1">
    <source>
        <dbReference type="EMBL" id="CAA9530690.1"/>
    </source>
</evidence>
<evidence type="ECO:0008006" key="2">
    <source>
        <dbReference type="Google" id="ProtNLM"/>
    </source>
</evidence>
<reference evidence="1" key="1">
    <citation type="submission" date="2020-02" db="EMBL/GenBank/DDBJ databases">
        <authorList>
            <person name="Meier V. D."/>
        </authorList>
    </citation>
    <scope>NUCLEOTIDE SEQUENCE</scope>
    <source>
        <strain evidence="1">AVDCRST_MAG91</strain>
    </source>
</reference>